<dbReference type="PIRSF" id="PIRSF001434">
    <property type="entry name" value="CGS"/>
    <property type="match status" value="1"/>
</dbReference>
<dbReference type="CDD" id="cd00614">
    <property type="entry name" value="CGS_like"/>
    <property type="match status" value="1"/>
</dbReference>
<name>A0ABS5PJR5_9FIRM</name>
<dbReference type="PANTHER" id="PTHR11808:SF80">
    <property type="entry name" value="CYSTATHIONINE GAMMA-LYASE"/>
    <property type="match status" value="1"/>
</dbReference>
<dbReference type="InterPro" id="IPR015421">
    <property type="entry name" value="PyrdxlP-dep_Trfase_major"/>
</dbReference>
<sequence>MKFNTKAIHYGAIHDKQFGAHVSPLYQTSTFVFEDCAQGGDRFAGRDNGYKYTRLGNPNTREVASRLAALDETDAGLYTSTGMSAVSTALLGLMQAGDHFIAADCLYGGTVAVINKVITKYGIEMDYVKINDTEAFQSAFKANTKVVYIETPANPTMELIDIEAVAAMAHAHGALLVVDNTFMTPYLQKPVKLGADVVVYSVTKYINGHGDVVGGIITGKQCYIDQINNPHLLNLGGTGSPFDAWLVARGLKTLGIRMERHCENAMAVAKYLESHSKVAKVYFPGLETFPQHDLAKRQMSNFGGMIAFELEGGYAAGEKLLNNLELISLAVSLGGVDSLIQHPASMTHAAVPPEERLSAGITDGLVRISVGIEDLEDILADLDKGFACV</sequence>
<evidence type="ECO:0000256" key="2">
    <source>
        <dbReference type="ARBA" id="ARBA00022898"/>
    </source>
</evidence>
<organism evidence="4 5">
    <name type="scientific">Fusibacter paucivorans</name>
    <dbReference type="NCBI Taxonomy" id="76009"/>
    <lineage>
        <taxon>Bacteria</taxon>
        <taxon>Bacillati</taxon>
        <taxon>Bacillota</taxon>
        <taxon>Clostridia</taxon>
        <taxon>Eubacteriales</taxon>
        <taxon>Eubacteriales Family XII. Incertae Sedis</taxon>
        <taxon>Fusibacter</taxon>
    </lineage>
</organism>
<reference evidence="4 5" key="1">
    <citation type="submission" date="2021-05" db="EMBL/GenBank/DDBJ databases">
        <title>Fusibacter ferrireducens sp. nov., an anaerobic, sulfur- and Fe-reducing bacterium isolated from the mangrove sediment.</title>
        <authorList>
            <person name="Qiu D."/>
        </authorList>
    </citation>
    <scope>NUCLEOTIDE SEQUENCE [LARGE SCALE GENOMIC DNA]</scope>
    <source>
        <strain evidence="4 5">DSM 12116</strain>
    </source>
</reference>
<keyword evidence="4" id="KW-0032">Aminotransferase</keyword>
<comment type="caution">
    <text evidence="4">The sequence shown here is derived from an EMBL/GenBank/DDBJ whole genome shotgun (WGS) entry which is preliminary data.</text>
</comment>
<evidence type="ECO:0000313" key="4">
    <source>
        <dbReference type="EMBL" id="MBS7525228.1"/>
    </source>
</evidence>
<dbReference type="InterPro" id="IPR015422">
    <property type="entry name" value="PyrdxlP-dep_Trfase_small"/>
</dbReference>
<dbReference type="Gene3D" id="3.40.640.10">
    <property type="entry name" value="Type I PLP-dependent aspartate aminotransferase-like (Major domain)"/>
    <property type="match status" value="1"/>
</dbReference>
<keyword evidence="5" id="KW-1185">Reference proteome</keyword>
<dbReference type="SUPFAM" id="SSF53383">
    <property type="entry name" value="PLP-dependent transferases"/>
    <property type="match status" value="1"/>
</dbReference>
<proteinExistence type="inferred from homology"/>
<evidence type="ECO:0000256" key="3">
    <source>
        <dbReference type="RuleBase" id="RU362118"/>
    </source>
</evidence>
<dbReference type="GO" id="GO:0008483">
    <property type="term" value="F:transaminase activity"/>
    <property type="evidence" value="ECO:0007669"/>
    <property type="project" value="UniProtKB-KW"/>
</dbReference>
<dbReference type="Pfam" id="PF01053">
    <property type="entry name" value="Cys_Met_Meta_PP"/>
    <property type="match status" value="1"/>
</dbReference>
<evidence type="ECO:0000256" key="1">
    <source>
        <dbReference type="ARBA" id="ARBA00001933"/>
    </source>
</evidence>
<dbReference type="InterPro" id="IPR000277">
    <property type="entry name" value="Cys/Met-Metab_PyrdxlP-dep_enz"/>
</dbReference>
<protein>
    <submittedName>
        <fullName evidence="4">Aminotransferase class I/II-fold pyridoxal phosphate-dependent enzyme</fullName>
    </submittedName>
</protein>
<dbReference type="Proteomes" id="UP000746471">
    <property type="component" value="Unassembled WGS sequence"/>
</dbReference>
<keyword evidence="4" id="KW-0808">Transferase</keyword>
<gene>
    <name evidence="4" type="ORF">KHM83_00910</name>
</gene>
<dbReference type="EMBL" id="JAHBCL010000001">
    <property type="protein sequence ID" value="MBS7525228.1"/>
    <property type="molecule type" value="Genomic_DNA"/>
</dbReference>
<accession>A0ABS5PJR5</accession>
<dbReference type="InterPro" id="IPR015424">
    <property type="entry name" value="PyrdxlP-dep_Trfase"/>
</dbReference>
<keyword evidence="2 3" id="KW-0663">Pyridoxal phosphate</keyword>
<comment type="cofactor">
    <cofactor evidence="1 3">
        <name>pyridoxal 5'-phosphate</name>
        <dbReference type="ChEBI" id="CHEBI:597326"/>
    </cofactor>
</comment>
<comment type="similarity">
    <text evidence="3">Belongs to the trans-sulfuration enzymes family.</text>
</comment>
<evidence type="ECO:0000313" key="5">
    <source>
        <dbReference type="Proteomes" id="UP000746471"/>
    </source>
</evidence>
<dbReference type="Gene3D" id="3.90.1150.10">
    <property type="entry name" value="Aspartate Aminotransferase, domain 1"/>
    <property type="match status" value="1"/>
</dbReference>
<dbReference type="RefSeq" id="WP_213235011.1">
    <property type="nucleotide sequence ID" value="NZ_JAHBCL010000001.1"/>
</dbReference>
<dbReference type="PANTHER" id="PTHR11808">
    <property type="entry name" value="TRANS-SULFURATION ENZYME FAMILY MEMBER"/>
    <property type="match status" value="1"/>
</dbReference>